<proteinExistence type="predicted"/>
<dbReference type="PANTHER" id="PTHR13605">
    <property type="entry name" value="ER MEMBRANE PROTEIN COMPLEX SUBUNIT 7"/>
    <property type="match status" value="1"/>
</dbReference>
<dbReference type="EMBL" id="HACG01029625">
    <property type="protein sequence ID" value="CEK76490.1"/>
    <property type="molecule type" value="Transcribed_RNA"/>
</dbReference>
<evidence type="ECO:0000313" key="2">
    <source>
        <dbReference type="EMBL" id="CEK76490.1"/>
    </source>
</evidence>
<feature type="chain" id="PRO_5002124103" description="ER membrane protein complex subunit 7 beta-sandwich domain-containing protein" evidence="1">
    <location>
        <begin position="22"/>
        <end position="74"/>
    </location>
</feature>
<evidence type="ECO:0000256" key="1">
    <source>
        <dbReference type="SAM" id="SignalP"/>
    </source>
</evidence>
<dbReference type="PANTHER" id="PTHR13605:SF4">
    <property type="entry name" value="ER MEMBRANE PROTEIN COMPLEX SUBUNIT 7"/>
    <property type="match status" value="1"/>
</dbReference>
<reference evidence="2" key="1">
    <citation type="submission" date="2014-12" db="EMBL/GenBank/DDBJ databases">
        <title>Insight into the proteome of Arion vulgaris.</title>
        <authorList>
            <person name="Aradska J."/>
            <person name="Bulat T."/>
            <person name="Smidak R."/>
            <person name="Sarate P."/>
            <person name="Gangsoo J."/>
            <person name="Sialana F."/>
            <person name="Bilban M."/>
            <person name="Lubec G."/>
        </authorList>
    </citation>
    <scope>NUCLEOTIDE SEQUENCE</scope>
    <source>
        <tissue evidence="2">Skin</tissue>
    </source>
</reference>
<name>A0A0B7A956_9EUPU</name>
<dbReference type="GO" id="GO:0072546">
    <property type="term" value="C:EMC complex"/>
    <property type="evidence" value="ECO:0007669"/>
    <property type="project" value="TreeGrafter"/>
</dbReference>
<protein>
    <recommendedName>
        <fullName evidence="3">ER membrane protein complex subunit 7 beta-sandwich domain-containing protein</fullName>
    </recommendedName>
</protein>
<organism evidence="2">
    <name type="scientific">Arion vulgaris</name>
    <dbReference type="NCBI Taxonomy" id="1028688"/>
    <lineage>
        <taxon>Eukaryota</taxon>
        <taxon>Metazoa</taxon>
        <taxon>Spiralia</taxon>
        <taxon>Lophotrochozoa</taxon>
        <taxon>Mollusca</taxon>
        <taxon>Gastropoda</taxon>
        <taxon>Heterobranchia</taxon>
        <taxon>Euthyneura</taxon>
        <taxon>Panpulmonata</taxon>
        <taxon>Eupulmonata</taxon>
        <taxon>Stylommatophora</taxon>
        <taxon>Helicina</taxon>
        <taxon>Arionoidea</taxon>
        <taxon>Arionidae</taxon>
        <taxon>Arion</taxon>
    </lineage>
</organism>
<keyword evidence="1" id="KW-0732">Signal</keyword>
<sequence length="74" mass="8159">MVLTMIVPLLLIMVLPKLMSATDADTQKEMQSQMNVLSNRPNIPDAAEMFTNFFSGGTSKKAVKSKPSTSIKRK</sequence>
<accession>A0A0B7A956</accession>
<dbReference type="AlphaFoldDB" id="A0A0B7A956"/>
<gene>
    <name evidence="2" type="primary">ORF100183</name>
</gene>
<feature type="signal peptide" evidence="1">
    <location>
        <begin position="1"/>
        <end position="21"/>
    </location>
</feature>
<dbReference type="InterPro" id="IPR039163">
    <property type="entry name" value="EMC7"/>
</dbReference>
<evidence type="ECO:0008006" key="3">
    <source>
        <dbReference type="Google" id="ProtNLM"/>
    </source>
</evidence>